<name>A0A377E9J0_ECOLX</name>
<evidence type="ECO:0000313" key="1">
    <source>
        <dbReference type="EMBL" id="STM59879.1"/>
    </source>
</evidence>
<protein>
    <recommendedName>
        <fullName evidence="3">Sigma-70 family RNA polymerase sigma factor</fullName>
    </recommendedName>
</protein>
<gene>
    <name evidence="1" type="ORF">NCTC10429_06541</name>
</gene>
<proteinExistence type="predicted"/>
<organism evidence="1 2">
    <name type="scientific">Escherichia coli</name>
    <dbReference type="NCBI Taxonomy" id="562"/>
    <lineage>
        <taxon>Bacteria</taxon>
        <taxon>Pseudomonadati</taxon>
        <taxon>Pseudomonadota</taxon>
        <taxon>Gammaproteobacteria</taxon>
        <taxon>Enterobacterales</taxon>
        <taxon>Enterobacteriaceae</taxon>
        <taxon>Escherichia</taxon>
    </lineage>
</organism>
<reference evidence="1 2" key="1">
    <citation type="submission" date="2018-06" db="EMBL/GenBank/DDBJ databases">
        <authorList>
            <consortium name="Pathogen Informatics"/>
            <person name="Doyle S."/>
        </authorList>
    </citation>
    <scope>NUCLEOTIDE SEQUENCE [LARGE SCALE GENOMIC DNA]</scope>
    <source>
        <strain evidence="1 2">NCTC10429</strain>
    </source>
</reference>
<accession>A0A377E9J0</accession>
<dbReference type="Proteomes" id="UP000254088">
    <property type="component" value="Unassembled WGS sequence"/>
</dbReference>
<evidence type="ECO:0008006" key="3">
    <source>
        <dbReference type="Google" id="ProtNLM"/>
    </source>
</evidence>
<dbReference type="EMBL" id="UGEX01000005">
    <property type="protein sequence ID" value="STM59879.1"/>
    <property type="molecule type" value="Genomic_DNA"/>
</dbReference>
<evidence type="ECO:0000313" key="2">
    <source>
        <dbReference type="Proteomes" id="UP000254088"/>
    </source>
</evidence>
<sequence>MPLLSKLEAVARRELAYLRAVGDLPRDYPTLRDVVDEAIVRAKVEWQSVPGEKEAYTGLLKHLFAVLDNEVASSRQFGEFVSLDAPVEPDAQDVAEAMVEEEIFEFYQHDDTLKLADIFAGSQHPDVATIAEQEELIDRTSEFAFAFDLLKDMPRLWRRIFLLIRVDGLNASCVSEILLIPSKEDAVRRWLMQAEAFIAAHLEEAGVSKKRERLAPRR</sequence>
<dbReference type="AlphaFoldDB" id="A0A377E9J0"/>